<dbReference type="EMBL" id="DXAW01000067">
    <property type="protein sequence ID" value="HIZ85533.1"/>
    <property type="molecule type" value="Genomic_DNA"/>
</dbReference>
<feature type="domain" description="DNA replication/recombination mediator RecO N-terminal" evidence="4">
    <location>
        <begin position="3"/>
        <end position="76"/>
    </location>
</feature>
<dbReference type="AlphaFoldDB" id="A0A9D2K8K1"/>
<organism evidence="5 6">
    <name type="scientific">Candidatus Coprenecus stercoravium</name>
    <dbReference type="NCBI Taxonomy" id="2840735"/>
    <lineage>
        <taxon>Bacteria</taxon>
        <taxon>Pseudomonadati</taxon>
        <taxon>Bacteroidota</taxon>
        <taxon>Bacteroidia</taxon>
        <taxon>Bacteroidales</taxon>
        <taxon>Rikenellaceae</taxon>
        <taxon>Rikenellaceae incertae sedis</taxon>
        <taxon>Candidatus Coprenecus</taxon>
    </lineage>
</organism>
<keyword evidence="1" id="KW-0227">DNA damage</keyword>
<dbReference type="SUPFAM" id="SSF50249">
    <property type="entry name" value="Nucleic acid-binding proteins"/>
    <property type="match status" value="1"/>
</dbReference>
<evidence type="ECO:0000256" key="1">
    <source>
        <dbReference type="ARBA" id="ARBA00022763"/>
    </source>
</evidence>
<comment type="caution">
    <text evidence="5">The sequence shown here is derived from an EMBL/GenBank/DDBJ whole genome shotgun (WGS) entry which is preliminary data.</text>
</comment>
<dbReference type="InterPro" id="IPR012340">
    <property type="entry name" value="NA-bd_OB-fold"/>
</dbReference>
<dbReference type="Pfam" id="PF11967">
    <property type="entry name" value="RecO_N"/>
    <property type="match status" value="1"/>
</dbReference>
<dbReference type="InterPro" id="IPR022572">
    <property type="entry name" value="DNA_rep/recomb_RecO_N"/>
</dbReference>
<keyword evidence="3" id="KW-0234">DNA repair</keyword>
<dbReference type="PANTHER" id="PTHR33991">
    <property type="entry name" value="DNA REPAIR PROTEIN RECO"/>
    <property type="match status" value="1"/>
</dbReference>
<name>A0A9D2K8K1_9BACT</name>
<dbReference type="InterPro" id="IPR003717">
    <property type="entry name" value="RecO"/>
</dbReference>
<sequence length="226" mass="25977">MMIVLHTLKYGDTSLIVHGYTQEEGRVSFILRGAFRQANGKRGPSNHGTVLLHPLSIVNYVASKSPKGSMPYLKEFSPKYRLHSIREDFDKISIAMFISELLYRTLLHSERDEELYAFLEDAVLKLEAVEGSPANFHLWFLERYAAFLGFPFERGFNLDFNPFAPAQTARLRSIHEASFEDALSLPMTGTERKELIEAVIRWLEFHTGSRIELRSLSVLHQMSKLR</sequence>
<proteinExistence type="predicted"/>
<accession>A0A9D2K8K1</accession>
<dbReference type="PANTHER" id="PTHR33991:SF1">
    <property type="entry name" value="DNA REPAIR PROTEIN RECO"/>
    <property type="match status" value="1"/>
</dbReference>
<dbReference type="GO" id="GO:0006310">
    <property type="term" value="P:DNA recombination"/>
    <property type="evidence" value="ECO:0007669"/>
    <property type="project" value="UniProtKB-KW"/>
</dbReference>
<gene>
    <name evidence="5" type="primary">recO</name>
    <name evidence="5" type="ORF">IAC04_03485</name>
</gene>
<dbReference type="GO" id="GO:0006302">
    <property type="term" value="P:double-strand break repair"/>
    <property type="evidence" value="ECO:0007669"/>
    <property type="project" value="TreeGrafter"/>
</dbReference>
<reference evidence="5" key="1">
    <citation type="journal article" date="2021" name="PeerJ">
        <title>Extensive microbial diversity within the chicken gut microbiome revealed by metagenomics and culture.</title>
        <authorList>
            <person name="Gilroy R."/>
            <person name="Ravi A."/>
            <person name="Getino M."/>
            <person name="Pursley I."/>
            <person name="Horton D.L."/>
            <person name="Alikhan N.F."/>
            <person name="Baker D."/>
            <person name="Gharbi K."/>
            <person name="Hall N."/>
            <person name="Watson M."/>
            <person name="Adriaenssens E.M."/>
            <person name="Foster-Nyarko E."/>
            <person name="Jarju S."/>
            <person name="Secka A."/>
            <person name="Antonio M."/>
            <person name="Oren A."/>
            <person name="Chaudhuri R.R."/>
            <person name="La Ragione R."/>
            <person name="Hildebrand F."/>
            <person name="Pallen M.J."/>
        </authorList>
    </citation>
    <scope>NUCLEOTIDE SEQUENCE</scope>
    <source>
        <strain evidence="5">Gambia16-554</strain>
    </source>
</reference>
<keyword evidence="2" id="KW-0233">DNA recombination</keyword>
<evidence type="ECO:0000259" key="4">
    <source>
        <dbReference type="Pfam" id="PF11967"/>
    </source>
</evidence>
<dbReference type="NCBIfam" id="TIGR00613">
    <property type="entry name" value="reco"/>
    <property type="match status" value="1"/>
</dbReference>
<evidence type="ECO:0000313" key="6">
    <source>
        <dbReference type="Proteomes" id="UP000824115"/>
    </source>
</evidence>
<evidence type="ECO:0000256" key="3">
    <source>
        <dbReference type="ARBA" id="ARBA00023204"/>
    </source>
</evidence>
<dbReference type="Gene3D" id="2.40.50.140">
    <property type="entry name" value="Nucleic acid-binding proteins"/>
    <property type="match status" value="1"/>
</dbReference>
<dbReference type="Pfam" id="PF02565">
    <property type="entry name" value="RecO_C"/>
    <property type="match status" value="1"/>
</dbReference>
<reference evidence="5" key="2">
    <citation type="submission" date="2021-04" db="EMBL/GenBank/DDBJ databases">
        <authorList>
            <person name="Gilroy R."/>
        </authorList>
    </citation>
    <scope>NUCLEOTIDE SEQUENCE</scope>
    <source>
        <strain evidence="5">Gambia16-554</strain>
    </source>
</reference>
<dbReference type="GO" id="GO:0043590">
    <property type="term" value="C:bacterial nucleoid"/>
    <property type="evidence" value="ECO:0007669"/>
    <property type="project" value="TreeGrafter"/>
</dbReference>
<dbReference type="InterPro" id="IPR037278">
    <property type="entry name" value="ARFGAP/RecO"/>
</dbReference>
<evidence type="ECO:0000313" key="5">
    <source>
        <dbReference type="EMBL" id="HIZ85533.1"/>
    </source>
</evidence>
<evidence type="ECO:0000256" key="2">
    <source>
        <dbReference type="ARBA" id="ARBA00023172"/>
    </source>
</evidence>
<dbReference type="SUPFAM" id="SSF57863">
    <property type="entry name" value="ArfGap/RecO-like zinc finger"/>
    <property type="match status" value="1"/>
</dbReference>
<dbReference type="Proteomes" id="UP000824115">
    <property type="component" value="Unassembled WGS sequence"/>
</dbReference>
<protein>
    <submittedName>
        <fullName evidence="5">DNA repair protein RecO</fullName>
    </submittedName>
</protein>